<feature type="non-terminal residue" evidence="1">
    <location>
        <position position="115"/>
    </location>
</feature>
<sequence length="115" mass="13093">MPILKWTIKQAYFSNDGTASRDIGWCLWNWRWNADKSTSSTCWNSSRGDSSNMFFHGFLLIHHVSLAIPIIGHGSHRDCPHLGPNMFCCITYWVISGAESNSKLWKTILIVFSVS</sequence>
<protein>
    <submittedName>
        <fullName evidence="1">Uncharacterized protein</fullName>
    </submittedName>
</protein>
<proteinExistence type="evidence at transcript level"/>
<evidence type="ECO:0000313" key="1">
    <source>
        <dbReference type="EMBL" id="ACU17242.1"/>
    </source>
</evidence>
<reference evidence="1" key="1">
    <citation type="submission" date="2009-08" db="EMBL/GenBank/DDBJ databases">
        <authorList>
            <person name="Cheung F."/>
            <person name="Xiao Y."/>
            <person name="Chan A."/>
            <person name="Moskal W."/>
            <person name="Town C.D."/>
        </authorList>
    </citation>
    <scope>NUCLEOTIDE SEQUENCE</scope>
</reference>
<dbReference type="EMBL" id="BT092905">
    <property type="protein sequence ID" value="ACU17242.1"/>
    <property type="molecule type" value="mRNA"/>
</dbReference>
<accession>C6T640</accession>
<name>C6T640_SOYBN</name>
<dbReference type="AlphaFoldDB" id="C6T640"/>
<organism evidence="1">
    <name type="scientific">Glycine max</name>
    <name type="common">Soybean</name>
    <name type="synonym">Glycine hispida</name>
    <dbReference type="NCBI Taxonomy" id="3847"/>
    <lineage>
        <taxon>Eukaryota</taxon>
        <taxon>Viridiplantae</taxon>
        <taxon>Streptophyta</taxon>
        <taxon>Embryophyta</taxon>
        <taxon>Tracheophyta</taxon>
        <taxon>Spermatophyta</taxon>
        <taxon>Magnoliopsida</taxon>
        <taxon>eudicotyledons</taxon>
        <taxon>Gunneridae</taxon>
        <taxon>Pentapetalae</taxon>
        <taxon>rosids</taxon>
        <taxon>fabids</taxon>
        <taxon>Fabales</taxon>
        <taxon>Fabaceae</taxon>
        <taxon>Papilionoideae</taxon>
        <taxon>50 kb inversion clade</taxon>
        <taxon>NPAAA clade</taxon>
        <taxon>indigoferoid/millettioid clade</taxon>
        <taxon>Phaseoleae</taxon>
        <taxon>Glycine</taxon>
        <taxon>Glycine subgen. Soja</taxon>
    </lineage>
</organism>